<feature type="chain" id="PRO_5047346714" evidence="1">
    <location>
        <begin position="18"/>
        <end position="85"/>
    </location>
</feature>
<reference evidence="2 3" key="1">
    <citation type="submission" date="2020-01" db="EMBL/GenBank/DDBJ databases">
        <title>Insect and environment-associated Actinomycetes.</title>
        <authorList>
            <person name="Currrie C."/>
            <person name="Chevrette M."/>
            <person name="Carlson C."/>
            <person name="Stubbendieck R."/>
            <person name="Wendt-Pienkowski E."/>
        </authorList>
    </citation>
    <scope>NUCLEOTIDE SEQUENCE [LARGE SCALE GENOMIC DNA]</scope>
    <source>
        <strain evidence="2 3">SID8386</strain>
    </source>
</reference>
<dbReference type="Pfam" id="PF13561">
    <property type="entry name" value="adh_short_C2"/>
    <property type="match status" value="1"/>
</dbReference>
<dbReference type="SUPFAM" id="SSF51735">
    <property type="entry name" value="NAD(P)-binding Rossmann-fold domains"/>
    <property type="match status" value="1"/>
</dbReference>
<accession>A0ABX0C4M5</accession>
<evidence type="ECO:0000313" key="3">
    <source>
        <dbReference type="Proteomes" id="UP000470404"/>
    </source>
</evidence>
<organism evidence="2 3">
    <name type="scientific">Amycolatopsis rubida</name>
    <dbReference type="NCBI Taxonomy" id="112413"/>
    <lineage>
        <taxon>Bacteria</taxon>
        <taxon>Bacillati</taxon>
        <taxon>Actinomycetota</taxon>
        <taxon>Actinomycetes</taxon>
        <taxon>Pseudonocardiales</taxon>
        <taxon>Pseudonocardiaceae</taxon>
        <taxon>Amycolatopsis</taxon>
    </lineage>
</organism>
<sequence length="85" mass="8822">MLVFFFLAALGPGCRCAGQVFPPLPPLPPLPPELAEPAKAQMAAENPMSRFGAPEEVATAMLFLAFDATYTTGAELAVDGGATQL</sequence>
<evidence type="ECO:0000313" key="2">
    <source>
        <dbReference type="EMBL" id="NEC62259.1"/>
    </source>
</evidence>
<name>A0ABX0C4M5_9PSEU</name>
<proteinExistence type="predicted"/>
<dbReference type="RefSeq" id="WP_095213526.1">
    <property type="nucleotide sequence ID" value="NZ_JAAGNC010000207.1"/>
</dbReference>
<comment type="caution">
    <text evidence="2">The sequence shown here is derived from an EMBL/GenBank/DDBJ whole genome shotgun (WGS) entry which is preliminary data.</text>
</comment>
<protein>
    <submittedName>
        <fullName evidence="2">SDR family oxidoreductase</fullName>
    </submittedName>
</protein>
<evidence type="ECO:0000256" key="1">
    <source>
        <dbReference type="SAM" id="SignalP"/>
    </source>
</evidence>
<dbReference type="Proteomes" id="UP000470404">
    <property type="component" value="Unassembled WGS sequence"/>
</dbReference>
<dbReference type="InterPro" id="IPR036291">
    <property type="entry name" value="NAD(P)-bd_dom_sf"/>
</dbReference>
<dbReference type="Gene3D" id="3.40.50.720">
    <property type="entry name" value="NAD(P)-binding Rossmann-like Domain"/>
    <property type="match status" value="1"/>
</dbReference>
<keyword evidence="1" id="KW-0732">Signal</keyword>
<feature type="signal peptide" evidence="1">
    <location>
        <begin position="1"/>
        <end position="17"/>
    </location>
</feature>
<dbReference type="InterPro" id="IPR002347">
    <property type="entry name" value="SDR_fam"/>
</dbReference>
<gene>
    <name evidence="2" type="ORF">G3I59_43330</name>
</gene>
<keyword evidence="3" id="KW-1185">Reference proteome</keyword>
<dbReference type="EMBL" id="JAAGNC010000207">
    <property type="protein sequence ID" value="NEC62259.1"/>
    <property type="molecule type" value="Genomic_DNA"/>
</dbReference>